<dbReference type="CDD" id="cd08899">
    <property type="entry name" value="SRPBCC_CalC_Aha1-like_6"/>
    <property type="match status" value="1"/>
</dbReference>
<proteinExistence type="inferred from homology"/>
<evidence type="ECO:0000313" key="4">
    <source>
        <dbReference type="Proteomes" id="UP000238362"/>
    </source>
</evidence>
<dbReference type="Pfam" id="PF08327">
    <property type="entry name" value="AHSA1"/>
    <property type="match status" value="1"/>
</dbReference>
<dbReference type="InterPro" id="IPR013538">
    <property type="entry name" value="ASHA1/2-like_C"/>
</dbReference>
<evidence type="ECO:0000256" key="1">
    <source>
        <dbReference type="ARBA" id="ARBA00006817"/>
    </source>
</evidence>
<feature type="domain" description="Activator of Hsp90 ATPase homologue 1/2-like C-terminal" evidence="2">
    <location>
        <begin position="35"/>
        <end position="146"/>
    </location>
</feature>
<evidence type="ECO:0000259" key="2">
    <source>
        <dbReference type="Pfam" id="PF08327"/>
    </source>
</evidence>
<dbReference type="AlphaFoldDB" id="A0A2T0LRQ5"/>
<dbReference type="Proteomes" id="UP000238362">
    <property type="component" value="Unassembled WGS sequence"/>
</dbReference>
<dbReference type="Gene3D" id="3.30.530.20">
    <property type="match status" value="1"/>
</dbReference>
<dbReference type="OrthoDB" id="8117292at2"/>
<protein>
    <submittedName>
        <fullName evidence="3">Uncharacterized protein YndB with AHSA1/START domain</fullName>
    </submittedName>
</protein>
<dbReference type="InterPro" id="IPR023393">
    <property type="entry name" value="START-like_dom_sf"/>
</dbReference>
<reference evidence="3 4" key="1">
    <citation type="submission" date="2018-03" db="EMBL/GenBank/DDBJ databases">
        <title>Genomic Encyclopedia of Type Strains, Phase III (KMG-III): the genomes of soil and plant-associated and newly described type strains.</title>
        <authorList>
            <person name="Whitman W."/>
        </authorList>
    </citation>
    <scope>NUCLEOTIDE SEQUENCE [LARGE SCALE GENOMIC DNA]</scope>
    <source>
        <strain evidence="3 4">CGMCC 4.7125</strain>
    </source>
</reference>
<gene>
    <name evidence="3" type="ORF">B0I33_108272</name>
</gene>
<organism evidence="3 4">
    <name type="scientific">Prauserella shujinwangii</name>
    <dbReference type="NCBI Taxonomy" id="1453103"/>
    <lineage>
        <taxon>Bacteria</taxon>
        <taxon>Bacillati</taxon>
        <taxon>Actinomycetota</taxon>
        <taxon>Actinomycetes</taxon>
        <taxon>Pseudonocardiales</taxon>
        <taxon>Pseudonocardiaceae</taxon>
        <taxon>Prauserella</taxon>
    </lineage>
</organism>
<accession>A0A2T0LRQ5</accession>
<sequence length="213" mass="23340">MIDVRHQISAVRRQLGSRTLEAGEARVLSVSQVYDTTVEDLWDAVTTPERIARWFMPVSGDLRLHGRFQLEGNASGTIERCDPPKSFAATWEYGGEVSWIEVRLSADDGKARFELEHTAHVSDELWAQFGPGAVGIGWDMALMGLALHVAGAPQVDPQESAAWTMSDEGRRFLTESGERWYEANVGAGTDPAEARAAADRVVAAYTAPPPEQD</sequence>
<keyword evidence="4" id="KW-1185">Reference proteome</keyword>
<dbReference type="SUPFAM" id="SSF55961">
    <property type="entry name" value="Bet v1-like"/>
    <property type="match status" value="1"/>
</dbReference>
<evidence type="ECO:0000313" key="3">
    <source>
        <dbReference type="EMBL" id="PRX46125.1"/>
    </source>
</evidence>
<comment type="similarity">
    <text evidence="1">Belongs to the AHA1 family.</text>
</comment>
<comment type="caution">
    <text evidence="3">The sequence shown here is derived from an EMBL/GenBank/DDBJ whole genome shotgun (WGS) entry which is preliminary data.</text>
</comment>
<dbReference type="RefSeq" id="WP_106180435.1">
    <property type="nucleotide sequence ID" value="NZ_PVNH01000008.1"/>
</dbReference>
<name>A0A2T0LRQ5_9PSEU</name>
<dbReference type="EMBL" id="PVNH01000008">
    <property type="protein sequence ID" value="PRX46125.1"/>
    <property type="molecule type" value="Genomic_DNA"/>
</dbReference>